<comment type="subunit">
    <text evidence="1">Component of the origin recognition complex (ORC).</text>
</comment>
<comment type="similarity">
    <text evidence="1">Belongs to the ORC2 family.</text>
</comment>
<feature type="domain" description="Origin recognition complex subunit 2 RecA-like" evidence="2">
    <location>
        <begin position="4"/>
        <end position="129"/>
    </location>
</feature>
<dbReference type="HOGENOM" id="CLU_1138763_0_0_1"/>
<dbReference type="GO" id="GO:0005664">
    <property type="term" value="C:nuclear origin of replication recognition complex"/>
    <property type="evidence" value="ECO:0007669"/>
    <property type="project" value="UniProtKB-UniRule"/>
</dbReference>
<name>A0A059F4G6_9MICR</name>
<comment type="subcellular location">
    <subcellularLocation>
        <location evidence="1">Nucleus</location>
    </subcellularLocation>
</comment>
<gene>
    <name evidence="3" type="ORF">H312_00445</name>
</gene>
<dbReference type="InterPro" id="IPR007220">
    <property type="entry name" value="ORC2"/>
</dbReference>
<evidence type="ECO:0000256" key="1">
    <source>
        <dbReference type="RuleBase" id="RU368084"/>
    </source>
</evidence>
<reference evidence="4" key="1">
    <citation type="submission" date="2013-02" db="EMBL/GenBank/DDBJ databases">
        <authorList>
            <consortium name="The Broad Institute Genome Sequencing Platform"/>
            <person name="Cuomo C."/>
            <person name="Becnel J."/>
            <person name="Sanscrainte N."/>
            <person name="Walker B."/>
            <person name="Young S.K."/>
            <person name="Zeng Q."/>
            <person name="Gargeya S."/>
            <person name="Fitzgerald M."/>
            <person name="Haas B."/>
            <person name="Abouelleil A."/>
            <person name="Alvarado L."/>
            <person name="Arachchi H.M."/>
            <person name="Berlin A.M."/>
            <person name="Chapman S.B."/>
            <person name="Dewar J."/>
            <person name="Goldberg J."/>
            <person name="Griggs A."/>
            <person name="Gujja S."/>
            <person name="Hansen M."/>
            <person name="Howarth C."/>
            <person name="Imamovic A."/>
            <person name="Larimer J."/>
            <person name="McCowan C."/>
            <person name="Murphy C."/>
            <person name="Neiman D."/>
            <person name="Pearson M."/>
            <person name="Priest M."/>
            <person name="Roberts A."/>
            <person name="Saif S."/>
            <person name="Shea T."/>
            <person name="Sisk P."/>
            <person name="Sykes S."/>
            <person name="Wortman J."/>
            <person name="Nusbaum C."/>
            <person name="Birren B."/>
        </authorList>
    </citation>
    <scope>NUCLEOTIDE SEQUENCE [LARGE SCALE GENOMIC DNA]</scope>
    <source>
        <strain evidence="4">PRA339</strain>
    </source>
</reference>
<dbReference type="GO" id="GO:0006260">
    <property type="term" value="P:DNA replication"/>
    <property type="evidence" value="ECO:0007669"/>
    <property type="project" value="UniProtKB-UniRule"/>
</dbReference>
<dbReference type="PANTHER" id="PTHR14052">
    <property type="entry name" value="ORIGIN RECOGNITION COMPLEX SUBUNIT 2"/>
    <property type="match status" value="1"/>
</dbReference>
<dbReference type="OrthoDB" id="346673at2759"/>
<accession>A0A059F4G6</accession>
<keyword evidence="1" id="KW-0235">DNA replication</keyword>
<protein>
    <recommendedName>
        <fullName evidence="1">Origin recognition complex subunit 2</fullName>
    </recommendedName>
</protein>
<dbReference type="Pfam" id="PF04084">
    <property type="entry name" value="RecA-like_ORC2"/>
    <property type="match status" value="1"/>
</dbReference>
<evidence type="ECO:0000313" key="4">
    <source>
        <dbReference type="Proteomes" id="UP000030655"/>
    </source>
</evidence>
<dbReference type="STRING" id="1288291.A0A059F4G6"/>
<dbReference type="PANTHER" id="PTHR14052:SF0">
    <property type="entry name" value="ORIGIN RECOGNITION COMPLEX SUBUNIT 2"/>
    <property type="match status" value="1"/>
</dbReference>
<reference evidence="3 4" key="2">
    <citation type="submission" date="2014-03" db="EMBL/GenBank/DDBJ databases">
        <title>The Genome Sequence of Anncaliia algerae insect isolate PRA339.</title>
        <authorList>
            <consortium name="The Broad Institute Genome Sequencing Platform"/>
            <consortium name="The Broad Institute Genome Sequencing Center for Infectious Disease"/>
            <person name="Cuomo C."/>
            <person name="Becnel J."/>
            <person name="Sanscrainte N."/>
            <person name="Walker B."/>
            <person name="Young S.K."/>
            <person name="Zeng Q."/>
            <person name="Gargeya S."/>
            <person name="Fitzgerald M."/>
            <person name="Haas B."/>
            <person name="Abouelleil A."/>
            <person name="Alvarado L."/>
            <person name="Arachchi H.M."/>
            <person name="Berlin A.M."/>
            <person name="Chapman S.B."/>
            <person name="Dewar J."/>
            <person name="Goldberg J."/>
            <person name="Griggs A."/>
            <person name="Gujja S."/>
            <person name="Hansen M."/>
            <person name="Howarth C."/>
            <person name="Imamovic A."/>
            <person name="Larimer J."/>
            <person name="McCowan C."/>
            <person name="Murphy C."/>
            <person name="Neiman D."/>
            <person name="Pearson M."/>
            <person name="Priest M."/>
            <person name="Roberts A."/>
            <person name="Saif S."/>
            <person name="Shea T."/>
            <person name="Sisk P."/>
            <person name="Sykes S."/>
            <person name="Wortman J."/>
            <person name="Nusbaum C."/>
            <person name="Birren B."/>
        </authorList>
    </citation>
    <scope>NUCLEOTIDE SEQUENCE [LARGE SCALE GENOMIC DNA]</scope>
    <source>
        <strain evidence="3 4">PRA339</strain>
    </source>
</reference>
<comment type="function">
    <text evidence="1">Component of the origin recognition complex (ORC) that binds origins of replication. DNA-binding is ATP-dependent. ORC is required to assemble the pre-replication complex necessary to initiate DNA replication.</text>
</comment>
<organism evidence="3 4">
    <name type="scientific">Anncaliia algerae PRA339</name>
    <dbReference type="NCBI Taxonomy" id="1288291"/>
    <lineage>
        <taxon>Eukaryota</taxon>
        <taxon>Fungi</taxon>
        <taxon>Fungi incertae sedis</taxon>
        <taxon>Microsporidia</taxon>
        <taxon>Tubulinosematoidea</taxon>
        <taxon>Tubulinosematidae</taxon>
        <taxon>Anncaliia</taxon>
    </lineage>
</organism>
<dbReference type="AlphaFoldDB" id="A0A059F4G6"/>
<dbReference type="VEuPathDB" id="MicrosporidiaDB:H312_00445"/>
<evidence type="ECO:0000259" key="2">
    <source>
        <dbReference type="Pfam" id="PF04084"/>
    </source>
</evidence>
<keyword evidence="4" id="KW-1185">Reference proteome</keyword>
<dbReference type="InterPro" id="IPR056772">
    <property type="entry name" value="RecA-like_ORC2"/>
</dbReference>
<keyword evidence="1" id="KW-0539">Nucleus</keyword>
<dbReference type="EMBL" id="KK365132">
    <property type="protein sequence ID" value="KCZ82168.1"/>
    <property type="molecule type" value="Genomic_DNA"/>
</dbReference>
<proteinExistence type="inferred from homology"/>
<sequence>MHSKLLQFHKKLSKEYNEYLESFNLLFYGYGCKKHLLNEIFPDSFVLNGLTDSITTLSSLILQEIGKSNIKDPLSHFNELLIKEKNYVTIIIHNFLLEKFDILKRYKSFKIIGTIEKINFTFSIEEINAFNFIFRDLTTMIPYNEEVSKFNTLQINKLKTIENIFINVQRQSQIVFIEVLKIYLKKKSVFMNDLIKNLKVKLMSSDRVKYFNLLVEFIDHKIIKIANDDAIQFKMSEPILSEFYEKYESFNKFT</sequence>
<dbReference type="Proteomes" id="UP000030655">
    <property type="component" value="Unassembled WGS sequence"/>
</dbReference>
<dbReference type="GO" id="GO:0003688">
    <property type="term" value="F:DNA replication origin binding"/>
    <property type="evidence" value="ECO:0007669"/>
    <property type="project" value="UniProtKB-UniRule"/>
</dbReference>
<evidence type="ECO:0000313" key="3">
    <source>
        <dbReference type="EMBL" id="KCZ82168.1"/>
    </source>
</evidence>